<evidence type="ECO:0000256" key="1">
    <source>
        <dbReference type="ARBA" id="ARBA00008791"/>
    </source>
</evidence>
<keyword evidence="4" id="KW-1185">Reference proteome</keyword>
<comment type="caution">
    <text evidence="3">The sequence shown here is derived from an EMBL/GenBank/DDBJ whole genome shotgun (WGS) entry which is preliminary data.</text>
</comment>
<feature type="domain" description="UspA" evidence="2">
    <location>
        <begin position="3"/>
        <end position="142"/>
    </location>
</feature>
<dbReference type="Pfam" id="PF00582">
    <property type="entry name" value="Usp"/>
    <property type="match status" value="1"/>
</dbReference>
<dbReference type="InterPro" id="IPR006015">
    <property type="entry name" value="Universal_stress_UspA"/>
</dbReference>
<proteinExistence type="inferred from homology"/>
<dbReference type="eggNOG" id="COG0589">
    <property type="taxonomic scope" value="Bacteria"/>
</dbReference>
<dbReference type="OrthoDB" id="9789668at2"/>
<accession>G9WGX3</accession>
<dbReference type="Gene3D" id="3.40.50.620">
    <property type="entry name" value="HUPs"/>
    <property type="match status" value="1"/>
</dbReference>
<dbReference type="PANTHER" id="PTHR46268">
    <property type="entry name" value="STRESS RESPONSE PROTEIN NHAX"/>
    <property type="match status" value="1"/>
</dbReference>
<dbReference type="InterPro" id="IPR014729">
    <property type="entry name" value="Rossmann-like_a/b/a_fold"/>
</dbReference>
<dbReference type="InterPro" id="IPR006016">
    <property type="entry name" value="UspA"/>
</dbReference>
<dbReference type="AlphaFoldDB" id="G9WGX3"/>
<dbReference type="Proteomes" id="UP000004959">
    <property type="component" value="Chromosome"/>
</dbReference>
<name>G9WGX3_9LACO</name>
<dbReference type="RefSeq" id="WP_007746259.1">
    <property type="nucleotide sequence ID" value="NZ_CM001398.1"/>
</dbReference>
<evidence type="ECO:0000313" key="3">
    <source>
        <dbReference type="EMBL" id="EHN59381.1"/>
    </source>
</evidence>
<sequence>MTYKHILVGLDGSKKADKAFETACALASALSASLSAVWIVNRDRGMDSTFGVSEDFYQDRIGQVKQKLGPYVEKAKKQHIDITAETLLGNVKMLLAKEYPEAHGIDLIVVGDTGLNSIERLVVGSHTSYVIRNASCDVLVVK</sequence>
<dbReference type="HOGENOM" id="CLU_049301_16_0_9"/>
<dbReference type="CDD" id="cd00293">
    <property type="entry name" value="USP-like"/>
    <property type="match status" value="1"/>
</dbReference>
<dbReference type="PANTHER" id="PTHR46268:SF6">
    <property type="entry name" value="UNIVERSAL STRESS PROTEIN UP12"/>
    <property type="match status" value="1"/>
</dbReference>
<gene>
    <name evidence="3" type="ORF">OKIT_1298</name>
</gene>
<reference evidence="3 4" key="1">
    <citation type="journal article" date="2012" name="PLoS ONE">
        <title>Functional divergence in the genus oenococcus as predicted by genome sequencing of the newly-described species, Oenococcus kitaharae.</title>
        <authorList>
            <person name="Borneman A.R."/>
            <person name="McCarthy J.M."/>
            <person name="Chambers P.J."/>
            <person name="Bartowsky E.J."/>
        </authorList>
    </citation>
    <scope>NUCLEOTIDE SEQUENCE [LARGE SCALE GENOMIC DNA]</scope>
    <source>
        <strain evidence="4">DSM17330</strain>
    </source>
</reference>
<comment type="similarity">
    <text evidence="1">Belongs to the universal stress protein A family.</text>
</comment>
<dbReference type="PATRIC" id="fig|1045004.4.peg.1273"/>
<dbReference type="SUPFAM" id="SSF52402">
    <property type="entry name" value="Adenine nucleotide alpha hydrolases-like"/>
    <property type="match status" value="1"/>
</dbReference>
<evidence type="ECO:0000259" key="2">
    <source>
        <dbReference type="Pfam" id="PF00582"/>
    </source>
</evidence>
<dbReference type="EMBL" id="AFVZ01000001">
    <property type="protein sequence ID" value="EHN59381.1"/>
    <property type="molecule type" value="Genomic_DNA"/>
</dbReference>
<evidence type="ECO:0000313" key="4">
    <source>
        <dbReference type="Proteomes" id="UP000004959"/>
    </source>
</evidence>
<dbReference type="PRINTS" id="PR01438">
    <property type="entry name" value="UNVRSLSTRESS"/>
</dbReference>
<organism evidence="3 4">
    <name type="scientific">Oenococcus kitaharae DSM 17330</name>
    <dbReference type="NCBI Taxonomy" id="1045004"/>
    <lineage>
        <taxon>Bacteria</taxon>
        <taxon>Bacillati</taxon>
        <taxon>Bacillota</taxon>
        <taxon>Bacilli</taxon>
        <taxon>Lactobacillales</taxon>
        <taxon>Lactobacillaceae</taxon>
        <taxon>Oenococcus</taxon>
    </lineage>
</organism>
<protein>
    <submittedName>
        <fullName evidence="3">Universal stress protein family</fullName>
    </submittedName>
</protein>